<accession>A0A3P7NUQ0</accession>
<evidence type="ECO:0000313" key="3">
    <source>
        <dbReference type="Proteomes" id="UP000281553"/>
    </source>
</evidence>
<keyword evidence="3" id="KW-1185">Reference proteome</keyword>
<dbReference type="Proteomes" id="UP000281553">
    <property type="component" value="Unassembled WGS sequence"/>
</dbReference>
<proteinExistence type="predicted"/>
<dbReference type="AlphaFoldDB" id="A0A3P7NUQ0"/>
<evidence type="ECO:0000256" key="1">
    <source>
        <dbReference type="SAM" id="MobiDB-lite"/>
    </source>
</evidence>
<dbReference type="EMBL" id="UYRU01054358">
    <property type="protein sequence ID" value="VDN12629.1"/>
    <property type="molecule type" value="Genomic_DNA"/>
</dbReference>
<dbReference type="OrthoDB" id="6306159at2759"/>
<sequence>MKGGRGDARRGLHTSDGEKVPVYSRVDTDPGPLFTQGIYQHGRGHETEEITAKALETVTLSVRHHPVVELSYHVCEVLRTAEVLYEFP</sequence>
<evidence type="ECO:0000313" key="2">
    <source>
        <dbReference type="EMBL" id="VDN12629.1"/>
    </source>
</evidence>
<name>A0A3P7NUQ0_DIBLA</name>
<organism evidence="2 3">
    <name type="scientific">Dibothriocephalus latus</name>
    <name type="common">Fish tapeworm</name>
    <name type="synonym">Diphyllobothrium latum</name>
    <dbReference type="NCBI Taxonomy" id="60516"/>
    <lineage>
        <taxon>Eukaryota</taxon>
        <taxon>Metazoa</taxon>
        <taxon>Spiralia</taxon>
        <taxon>Lophotrochozoa</taxon>
        <taxon>Platyhelminthes</taxon>
        <taxon>Cestoda</taxon>
        <taxon>Eucestoda</taxon>
        <taxon>Diphyllobothriidea</taxon>
        <taxon>Diphyllobothriidae</taxon>
        <taxon>Dibothriocephalus</taxon>
    </lineage>
</organism>
<feature type="compositionally biased region" description="Basic and acidic residues" evidence="1">
    <location>
        <begin position="1"/>
        <end position="19"/>
    </location>
</feature>
<feature type="region of interest" description="Disordered" evidence="1">
    <location>
        <begin position="1"/>
        <end position="29"/>
    </location>
</feature>
<reference evidence="2 3" key="1">
    <citation type="submission" date="2018-11" db="EMBL/GenBank/DDBJ databases">
        <authorList>
            <consortium name="Pathogen Informatics"/>
        </authorList>
    </citation>
    <scope>NUCLEOTIDE SEQUENCE [LARGE SCALE GENOMIC DNA]</scope>
</reference>
<gene>
    <name evidence="2" type="ORF">DILT_LOCUS8460</name>
</gene>
<protein>
    <submittedName>
        <fullName evidence="2">Uncharacterized protein</fullName>
    </submittedName>
</protein>